<dbReference type="Gene3D" id="3.30.70.270">
    <property type="match status" value="2"/>
</dbReference>
<evidence type="ECO:0000313" key="2">
    <source>
        <dbReference type="EMBL" id="KAH0760944.1"/>
    </source>
</evidence>
<dbReference type="Pfam" id="PF00078">
    <property type="entry name" value="RVT_1"/>
    <property type="match status" value="2"/>
</dbReference>
<dbReference type="InterPro" id="IPR053134">
    <property type="entry name" value="RNA-dir_DNA_polymerase"/>
</dbReference>
<dbReference type="InterPro" id="IPR043502">
    <property type="entry name" value="DNA/RNA_pol_sf"/>
</dbReference>
<evidence type="ECO:0000259" key="1">
    <source>
        <dbReference type="Pfam" id="PF00078"/>
    </source>
</evidence>
<dbReference type="SUPFAM" id="SSF56672">
    <property type="entry name" value="DNA/RNA polymerases"/>
    <property type="match status" value="1"/>
</dbReference>
<proteinExistence type="predicted"/>
<dbReference type="PANTHER" id="PTHR24559:SF444">
    <property type="entry name" value="REVERSE TRANSCRIPTASE DOMAIN-CONTAINING PROTEIN"/>
    <property type="match status" value="1"/>
</dbReference>
<dbReference type="Proteomes" id="UP000826656">
    <property type="component" value="Unassembled WGS sequence"/>
</dbReference>
<dbReference type="EMBL" id="JAIVGD010000013">
    <property type="protein sequence ID" value="KAH0760944.1"/>
    <property type="molecule type" value="Genomic_DNA"/>
</dbReference>
<accession>A0ABQ7VBP8</accession>
<gene>
    <name evidence="2" type="ORF">KY290_017017</name>
</gene>
<organism evidence="2 3">
    <name type="scientific">Solanum tuberosum</name>
    <name type="common">Potato</name>
    <dbReference type="NCBI Taxonomy" id="4113"/>
    <lineage>
        <taxon>Eukaryota</taxon>
        <taxon>Viridiplantae</taxon>
        <taxon>Streptophyta</taxon>
        <taxon>Embryophyta</taxon>
        <taxon>Tracheophyta</taxon>
        <taxon>Spermatophyta</taxon>
        <taxon>Magnoliopsida</taxon>
        <taxon>eudicotyledons</taxon>
        <taxon>Gunneridae</taxon>
        <taxon>Pentapetalae</taxon>
        <taxon>asterids</taxon>
        <taxon>lamiids</taxon>
        <taxon>Solanales</taxon>
        <taxon>Solanaceae</taxon>
        <taxon>Solanoideae</taxon>
        <taxon>Solaneae</taxon>
        <taxon>Solanum</taxon>
    </lineage>
</organism>
<comment type="caution">
    <text evidence="2">The sequence shown here is derived from an EMBL/GenBank/DDBJ whole genome shotgun (WGS) entry which is preliminary data.</text>
</comment>
<protein>
    <recommendedName>
        <fullName evidence="1">Reverse transcriptase domain-containing protein</fullName>
    </recommendedName>
</protein>
<dbReference type="InterPro" id="IPR043128">
    <property type="entry name" value="Rev_trsase/Diguanyl_cyclase"/>
</dbReference>
<dbReference type="CDD" id="cd01647">
    <property type="entry name" value="RT_LTR"/>
    <property type="match status" value="1"/>
</dbReference>
<reference evidence="2 3" key="1">
    <citation type="journal article" date="2021" name="bioRxiv">
        <title>Chromosome-scale and haplotype-resolved genome assembly of a tetraploid potato cultivar.</title>
        <authorList>
            <person name="Sun H."/>
            <person name="Jiao W.-B."/>
            <person name="Krause K."/>
            <person name="Campoy J.A."/>
            <person name="Goel M."/>
            <person name="Folz-Donahue K."/>
            <person name="Kukat C."/>
            <person name="Huettel B."/>
            <person name="Schneeberger K."/>
        </authorList>
    </citation>
    <scope>NUCLEOTIDE SEQUENCE [LARGE SCALE GENOMIC DNA]</scope>
    <source>
        <strain evidence="2">SolTubOtavaFocal</strain>
        <tissue evidence="2">Leaves</tissue>
    </source>
</reference>
<dbReference type="Gene3D" id="3.10.10.10">
    <property type="entry name" value="HIV Type 1 Reverse Transcriptase, subunit A, domain 1"/>
    <property type="match status" value="1"/>
</dbReference>
<dbReference type="InterPro" id="IPR000477">
    <property type="entry name" value="RT_dom"/>
</dbReference>
<feature type="domain" description="Reverse transcriptase" evidence="1">
    <location>
        <begin position="108"/>
        <end position="164"/>
    </location>
</feature>
<evidence type="ECO:0000313" key="3">
    <source>
        <dbReference type="Proteomes" id="UP000826656"/>
    </source>
</evidence>
<sequence length="182" mass="21093">MTPTELKEQLNDILDKGFIRPSVSPWGAPVLIVRKKDGSLRMCIYYRQLNKVTIKNKYPLPRINDLFNQLQGASCFSKFDLRSGYHQLRVRECDIPKIASRSVMVIMNMFVIVFIDDILIYLRNEEDHASHLRIVLQTLEDKELYAKFSKCEFWLKSVAFLGHIVSGEGIKVDTQKIEAVQN</sequence>
<keyword evidence="3" id="KW-1185">Reference proteome</keyword>
<dbReference type="PANTHER" id="PTHR24559">
    <property type="entry name" value="TRANSPOSON TY3-I GAG-POL POLYPROTEIN"/>
    <property type="match status" value="1"/>
</dbReference>
<feature type="domain" description="Reverse transcriptase" evidence="1">
    <location>
        <begin position="33"/>
        <end position="95"/>
    </location>
</feature>
<name>A0ABQ7VBP8_SOLTU</name>